<proteinExistence type="predicted"/>
<comment type="caution">
    <text evidence="3">The sequence shown here is derived from an EMBL/GenBank/DDBJ whole genome shotgun (WGS) entry which is preliminary data.</text>
</comment>
<gene>
    <name evidence="3" type="ORF">C8034_v003435</name>
</gene>
<name>A0A4R8T9R4_9PEZI</name>
<evidence type="ECO:0000313" key="4">
    <source>
        <dbReference type="Proteomes" id="UP000295604"/>
    </source>
</evidence>
<feature type="region of interest" description="Disordered" evidence="1">
    <location>
        <begin position="38"/>
        <end position="96"/>
    </location>
</feature>
<feature type="compositionally biased region" description="Acidic residues" evidence="1">
    <location>
        <begin position="63"/>
        <end position="73"/>
    </location>
</feature>
<keyword evidence="4" id="KW-1185">Reference proteome</keyword>
<dbReference type="Proteomes" id="UP000295604">
    <property type="component" value="Unassembled WGS sequence"/>
</dbReference>
<accession>A0A4R8T9R4</accession>
<dbReference type="EMBL" id="QAPF01000167">
    <property type="protein sequence ID" value="TEA14287.1"/>
    <property type="molecule type" value="Genomic_DNA"/>
</dbReference>
<reference evidence="3 4" key="1">
    <citation type="submission" date="2018-11" db="EMBL/GenBank/DDBJ databases">
        <title>Genome sequence and assembly of Colletotrichum sidae.</title>
        <authorList>
            <person name="Gan P."/>
            <person name="Shirasu K."/>
        </authorList>
    </citation>
    <scope>NUCLEOTIDE SEQUENCE [LARGE SCALE GENOMIC DNA]</scope>
    <source>
        <strain evidence="3 4">CBS 518.97</strain>
    </source>
</reference>
<dbReference type="AlphaFoldDB" id="A0A4R8T9R4"/>
<sequence>MAFHTIPILIALLSVLSFVQPSRAADRALVTVDAYNKSSLNPSVTNNGPLHLSPSSSKRELFEESEELSDAELDNTSPHQKRNSSRLQSRQARRRPAIYNEIDEDTKCHEHDGPNAHGGSDIFHYNSYGSVCAGSNRQITCRPYTPAYAQFYPTLQSTIPCQTGYVCRQNGFRQTRFGDSKPYTTCVFNTALKTWVVGGREIGEKCCQKFRIPSAGGGKTVRFHEWAINAATGVYKQVEKMYVKVNMAYYKSIPGPVSDWTGDVGGIKATDDLELCAYPLTGDELKMSAQFTIL</sequence>
<feature type="compositionally biased region" description="Polar residues" evidence="1">
    <location>
        <begin position="38"/>
        <end position="48"/>
    </location>
</feature>
<evidence type="ECO:0000313" key="3">
    <source>
        <dbReference type="EMBL" id="TEA14287.1"/>
    </source>
</evidence>
<organism evidence="3 4">
    <name type="scientific">Colletotrichum sidae</name>
    <dbReference type="NCBI Taxonomy" id="1347389"/>
    <lineage>
        <taxon>Eukaryota</taxon>
        <taxon>Fungi</taxon>
        <taxon>Dikarya</taxon>
        <taxon>Ascomycota</taxon>
        <taxon>Pezizomycotina</taxon>
        <taxon>Sordariomycetes</taxon>
        <taxon>Hypocreomycetidae</taxon>
        <taxon>Glomerellales</taxon>
        <taxon>Glomerellaceae</taxon>
        <taxon>Colletotrichum</taxon>
        <taxon>Colletotrichum orbiculare species complex</taxon>
    </lineage>
</organism>
<feature type="chain" id="PRO_5020391328" evidence="2">
    <location>
        <begin position="25"/>
        <end position="294"/>
    </location>
</feature>
<evidence type="ECO:0000256" key="2">
    <source>
        <dbReference type="SAM" id="SignalP"/>
    </source>
</evidence>
<feature type="signal peptide" evidence="2">
    <location>
        <begin position="1"/>
        <end position="24"/>
    </location>
</feature>
<keyword evidence="2" id="KW-0732">Signal</keyword>
<evidence type="ECO:0000256" key="1">
    <source>
        <dbReference type="SAM" id="MobiDB-lite"/>
    </source>
</evidence>
<protein>
    <submittedName>
        <fullName evidence="3">Uncharacterized protein</fullName>
    </submittedName>
</protein>